<evidence type="ECO:0000313" key="3">
    <source>
        <dbReference type="Proteomes" id="UP000053237"/>
    </source>
</evidence>
<keyword evidence="1" id="KW-0732">Signal</keyword>
<feature type="chain" id="PRO_5001529097" evidence="1">
    <location>
        <begin position="20"/>
        <end position="248"/>
    </location>
</feature>
<protein>
    <submittedName>
        <fullName evidence="2">Uncharacterized protein</fullName>
    </submittedName>
</protein>
<comment type="caution">
    <text evidence="2">The sequence shown here is derived from an EMBL/GenBank/DDBJ whole genome shotgun (WGS) entry which is preliminary data.</text>
</comment>
<dbReference type="Proteomes" id="UP000053237">
    <property type="component" value="Unassembled WGS sequence"/>
</dbReference>
<keyword evidence="3" id="KW-1185">Reference proteome</keyword>
<accession>A0A024FUA8</accession>
<dbReference type="EMBL" id="CAIX01000377">
    <property type="protein sequence ID" value="CCI10743.1"/>
    <property type="molecule type" value="Genomic_DNA"/>
</dbReference>
<dbReference type="AlphaFoldDB" id="A0A024FUA8"/>
<reference evidence="2 3" key="1">
    <citation type="submission" date="2012-05" db="EMBL/GenBank/DDBJ databases">
        <title>Recombination and specialization in a pathogen metapopulation.</title>
        <authorList>
            <person name="Gardiner A."/>
            <person name="Kemen E."/>
            <person name="Schultz-Larsen T."/>
            <person name="MacLean D."/>
            <person name="Van Oosterhout C."/>
            <person name="Jones J.D.G."/>
        </authorList>
    </citation>
    <scope>NUCLEOTIDE SEQUENCE [LARGE SCALE GENOMIC DNA]</scope>
    <source>
        <strain evidence="2 3">Ac Nc2</strain>
    </source>
</reference>
<organism evidence="2 3">
    <name type="scientific">Albugo candida</name>
    <dbReference type="NCBI Taxonomy" id="65357"/>
    <lineage>
        <taxon>Eukaryota</taxon>
        <taxon>Sar</taxon>
        <taxon>Stramenopiles</taxon>
        <taxon>Oomycota</taxon>
        <taxon>Peronosporomycetes</taxon>
        <taxon>Albuginales</taxon>
        <taxon>Albuginaceae</taxon>
        <taxon>Albugo</taxon>
    </lineage>
</organism>
<gene>
    <name evidence="2" type="ORF">BN9_114950</name>
</gene>
<sequence>MVSLIFVAAVLGLVTFGNAEVALRYLKSSSQKVARNRKWFTLVFKKDNCPKIPTMKDPTLVIFYDNFCSKNHKSDGCRKLYDHALQAWIEDLFGVKKENAGKYNEGQLAEKVQLIFAGYPTPPNNTPGKQSPYGFTGKQAFFLSRLAMHQIHASNISGSKLDRRLSATLLMEWLDDKRQKVSKLAFDSIDTQFLISGIWICNLRIHFTGLGEWVKMYGASKSNCLVDGTKARKPIALLYEIADFKVKC</sequence>
<proteinExistence type="predicted"/>
<evidence type="ECO:0000256" key="1">
    <source>
        <dbReference type="SAM" id="SignalP"/>
    </source>
</evidence>
<evidence type="ECO:0000313" key="2">
    <source>
        <dbReference type="EMBL" id="CCI10743.1"/>
    </source>
</evidence>
<name>A0A024FUA8_9STRA</name>
<feature type="signal peptide" evidence="1">
    <location>
        <begin position="1"/>
        <end position="19"/>
    </location>
</feature>
<dbReference type="InParanoid" id="A0A024FUA8"/>